<dbReference type="RefSeq" id="WP_244216982.1">
    <property type="nucleotide sequence ID" value="NZ_MUBM01000034.1"/>
</dbReference>
<gene>
    <name evidence="3" type="ORF">ABT317_27250</name>
</gene>
<name>A0ABV1W9Y0_9ACTN</name>
<comment type="caution">
    <text evidence="3">The sequence shown here is derived from an EMBL/GenBank/DDBJ whole genome shotgun (WGS) entry which is preliminary data.</text>
</comment>
<evidence type="ECO:0000256" key="2">
    <source>
        <dbReference type="SAM" id="Phobius"/>
    </source>
</evidence>
<keyword evidence="2" id="KW-0812">Transmembrane</keyword>
<dbReference type="EMBL" id="JBEPCU010000575">
    <property type="protein sequence ID" value="MER6980568.1"/>
    <property type="molecule type" value="Genomic_DNA"/>
</dbReference>
<keyword evidence="4" id="KW-1185">Reference proteome</keyword>
<accession>A0ABV1W9Y0</accession>
<evidence type="ECO:0000313" key="4">
    <source>
        <dbReference type="Proteomes" id="UP001458415"/>
    </source>
</evidence>
<proteinExistence type="predicted"/>
<dbReference type="Proteomes" id="UP001458415">
    <property type="component" value="Unassembled WGS sequence"/>
</dbReference>
<keyword evidence="2" id="KW-1133">Transmembrane helix</keyword>
<protein>
    <recommendedName>
        <fullName evidence="5">Integral membrane protein</fullName>
    </recommendedName>
</protein>
<evidence type="ECO:0000313" key="3">
    <source>
        <dbReference type="EMBL" id="MER6980568.1"/>
    </source>
</evidence>
<keyword evidence="2" id="KW-0472">Membrane</keyword>
<feature type="transmembrane region" description="Helical" evidence="2">
    <location>
        <begin position="87"/>
        <end position="106"/>
    </location>
</feature>
<organism evidence="3 4">
    <name type="scientific">Streptomyces carpinensis</name>
    <dbReference type="NCBI Taxonomy" id="66369"/>
    <lineage>
        <taxon>Bacteria</taxon>
        <taxon>Bacillati</taxon>
        <taxon>Actinomycetota</taxon>
        <taxon>Actinomycetes</taxon>
        <taxon>Kitasatosporales</taxon>
        <taxon>Streptomycetaceae</taxon>
        <taxon>Streptomyces</taxon>
    </lineage>
</organism>
<feature type="transmembrane region" description="Helical" evidence="2">
    <location>
        <begin position="29"/>
        <end position="49"/>
    </location>
</feature>
<feature type="region of interest" description="Disordered" evidence="1">
    <location>
        <begin position="1"/>
        <end position="28"/>
    </location>
</feature>
<feature type="compositionally biased region" description="Polar residues" evidence="1">
    <location>
        <begin position="1"/>
        <end position="14"/>
    </location>
</feature>
<feature type="transmembrane region" description="Helical" evidence="2">
    <location>
        <begin position="61"/>
        <end position="80"/>
    </location>
</feature>
<feature type="transmembrane region" description="Helical" evidence="2">
    <location>
        <begin position="112"/>
        <end position="132"/>
    </location>
</feature>
<sequence>MQTIRIKTPSTDGSTDGAERARPGPGRDLSPLLTGAATAVAGTGALLALTDSGSPLRGPLTLFFLLVAPAAAIAAGLRGLDPFGRTLAALAGAVVLDMLVAQGMLAVHRWSVHGGIVAVTVFSSLALLLVSVRRSRGRTARRQGS</sequence>
<reference evidence="3 4" key="1">
    <citation type="submission" date="2024-06" db="EMBL/GenBank/DDBJ databases">
        <title>The Natural Products Discovery Center: Release of the First 8490 Sequenced Strains for Exploring Actinobacteria Biosynthetic Diversity.</title>
        <authorList>
            <person name="Kalkreuter E."/>
            <person name="Kautsar S.A."/>
            <person name="Yang D."/>
            <person name="Bader C.D."/>
            <person name="Teijaro C.N."/>
            <person name="Fluegel L."/>
            <person name="Davis C.M."/>
            <person name="Simpson J.R."/>
            <person name="Lauterbach L."/>
            <person name="Steele A.D."/>
            <person name="Gui C."/>
            <person name="Meng S."/>
            <person name="Li G."/>
            <person name="Viehrig K."/>
            <person name="Ye F."/>
            <person name="Su P."/>
            <person name="Kiefer A.F."/>
            <person name="Nichols A."/>
            <person name="Cepeda A.J."/>
            <person name="Yan W."/>
            <person name="Fan B."/>
            <person name="Jiang Y."/>
            <person name="Adhikari A."/>
            <person name="Zheng C.-J."/>
            <person name="Schuster L."/>
            <person name="Cowan T.M."/>
            <person name="Smanski M.J."/>
            <person name="Chevrette M.G."/>
            <person name="De Carvalho L.P.S."/>
            <person name="Shen B."/>
        </authorList>
    </citation>
    <scope>NUCLEOTIDE SEQUENCE [LARGE SCALE GENOMIC DNA]</scope>
    <source>
        <strain evidence="3 4">NPDC000634</strain>
    </source>
</reference>
<evidence type="ECO:0008006" key="5">
    <source>
        <dbReference type="Google" id="ProtNLM"/>
    </source>
</evidence>
<evidence type="ECO:0000256" key="1">
    <source>
        <dbReference type="SAM" id="MobiDB-lite"/>
    </source>
</evidence>